<dbReference type="GO" id="GO:0009307">
    <property type="term" value="P:DNA restriction-modification system"/>
    <property type="evidence" value="ECO:0007669"/>
    <property type="project" value="UniProtKB-KW"/>
</dbReference>
<dbReference type="PANTHER" id="PTHR30195">
    <property type="entry name" value="TYPE I SITE-SPECIFIC DEOXYRIBONUCLEASE PROTEIN SUBUNIT M AND R"/>
    <property type="match status" value="1"/>
</dbReference>
<dbReference type="SMART" id="SM00487">
    <property type="entry name" value="DEXDc"/>
    <property type="match status" value="1"/>
</dbReference>
<dbReference type="Pfam" id="PF22679">
    <property type="entry name" value="T1R_D3-like"/>
    <property type="match status" value="1"/>
</dbReference>
<dbReference type="PROSITE" id="PS51192">
    <property type="entry name" value="HELICASE_ATP_BIND_1"/>
    <property type="match status" value="1"/>
</dbReference>
<evidence type="ECO:0000256" key="6">
    <source>
        <dbReference type="ARBA" id="ARBA00022759"/>
    </source>
</evidence>
<dbReference type="InterPro" id="IPR040980">
    <property type="entry name" value="SWI2_SNF2"/>
</dbReference>
<organism evidence="12 13">
    <name type="scientific">Camelimonas lactis</name>
    <dbReference type="NCBI Taxonomy" id="659006"/>
    <lineage>
        <taxon>Bacteria</taxon>
        <taxon>Pseudomonadati</taxon>
        <taxon>Pseudomonadota</taxon>
        <taxon>Alphaproteobacteria</taxon>
        <taxon>Hyphomicrobiales</taxon>
        <taxon>Chelatococcaceae</taxon>
        <taxon>Camelimonas</taxon>
    </lineage>
</organism>
<dbReference type="InterPro" id="IPR055180">
    <property type="entry name" value="HsdR_RecA-like_helicase_dom_2"/>
</dbReference>
<evidence type="ECO:0000259" key="11">
    <source>
        <dbReference type="PROSITE" id="PS51192"/>
    </source>
</evidence>
<reference evidence="12 13" key="1">
    <citation type="submission" date="2019-03" db="EMBL/GenBank/DDBJ databases">
        <title>Genomic Encyclopedia of Type Strains, Phase IV (KMG-IV): sequencing the most valuable type-strain genomes for metagenomic binning, comparative biology and taxonomic classification.</title>
        <authorList>
            <person name="Goeker M."/>
        </authorList>
    </citation>
    <scope>NUCLEOTIDE SEQUENCE [LARGE SCALE GENOMIC DNA]</scope>
    <source>
        <strain evidence="12 13">DSM 22958</strain>
    </source>
</reference>
<evidence type="ECO:0000256" key="4">
    <source>
        <dbReference type="ARBA" id="ARBA00022741"/>
    </source>
</evidence>
<dbReference type="SUPFAM" id="SSF52540">
    <property type="entry name" value="P-loop containing nucleoside triphosphate hydrolases"/>
    <property type="match status" value="1"/>
</dbReference>
<dbReference type="Pfam" id="PF18766">
    <property type="entry name" value="SWI2_SNF2"/>
    <property type="match status" value="1"/>
</dbReference>
<dbReference type="InterPro" id="IPR007409">
    <property type="entry name" value="Restrct_endonuc_type1_HsdR_N"/>
</dbReference>
<evidence type="ECO:0000256" key="7">
    <source>
        <dbReference type="ARBA" id="ARBA00022801"/>
    </source>
</evidence>
<sequence>MATFTEDTVEQAAIDILKDLGWTYRHGSEIAPDSAAPERRSFSDVILLPRLEAAIASLNPTLPESARAEAVRSVLSREAGSLVEENRRIHRLITDGVSVEYRNAEGRIVGDKVWLIDLANVAANDWLVVNQFTVVEGSQNRRPDVVLFINGLPLAVLELKNAASENATITDAFNQLQTYRTQIPGLFRTNAVLVTSDGIEARIGSLTADEERFMPWRTVTGEDFAHRGSPELETLLRGVFARDNFLALIRDFIVFGDTGSGAFKIIAGYHQFHGARKAIREAIDASRPDGDRKIGVIWHTQGSGKSFLMAFFAGLAVKSPELENPTIVVLTDRNDLDDQLAATFSLCKDLLRQNPEQADSREDLQRLLARSSGGVIFTTVQKFSPERGEEDFPELTARRNVIVMADEAHRSQYGFGARLDAKTGARSYGYAHYIRQAMPNASFIGFTGTPIEAADVNTPAIFGEYIDIYDISRAVEDGATVPIYYESRLARIELDEAEKPLIDAEIEALVEDDTLTEAEKAKAKWSTVEALVGSRKRLQQIAADMVAHLEARTDDTQYKGMAVCMSRRICVDLYNEIVALRPDWHSDDDADGVIKIVMTGAASDPLSWQQHIGNKRRRDALAKRARDPKDPLKLVLVRDMWLTGFDAPCVNTMYIDKPMRGHGLMQAIARVNRVFRDKPGGLIVDYIGIAQNLKKALGDYTASDQKKTGIDEAEAVALLLERYEIVSEIFHGYDYTPGITGTPMERLTCLAGAIDWVLKWAETEAGKVQSPEDKKKAHRRFLDLVLELTKAFALASASDDARQIRDEIGFFQAVRAAITKRTASGKLSEADKNLAVQQLIDRAVASAEIVDILKVAGIASPDISILSDEFLIEVQGMEKKNLALEALKKLLAGEIASRMRTNVVESRAFSMRLEDAVARYHASALSALEMINELIALAKDIKAAQQRGEAQGLSPEEVAFYDALAENESAVAAMGSEKLRVIAHELLEQLRKNVTVDWHHRESARARMRVLVKRILKRFGYPPDLADEAVQTVLAQAEVLLREISV</sequence>
<dbReference type="RefSeq" id="WP_132006421.1">
    <property type="nucleotide sequence ID" value="NZ_JBHUNN010000002.1"/>
</dbReference>
<dbReference type="InterPro" id="IPR027417">
    <property type="entry name" value="P-loop_NTPase"/>
</dbReference>
<evidence type="ECO:0000256" key="3">
    <source>
        <dbReference type="ARBA" id="ARBA00022722"/>
    </source>
</evidence>
<keyword evidence="8 10" id="KW-0067">ATP-binding</keyword>
<dbReference type="InterPro" id="IPR014001">
    <property type="entry name" value="Helicase_ATP-bd"/>
</dbReference>
<keyword evidence="6" id="KW-0255">Endonuclease</keyword>
<dbReference type="InterPro" id="IPR051268">
    <property type="entry name" value="Type-I_R_enzyme_R_subunit"/>
</dbReference>
<dbReference type="Gene3D" id="3.40.50.300">
    <property type="entry name" value="P-loop containing nucleotide triphosphate hydrolases"/>
    <property type="match status" value="2"/>
</dbReference>
<dbReference type="GO" id="GO:0003677">
    <property type="term" value="F:DNA binding"/>
    <property type="evidence" value="ECO:0007669"/>
    <property type="project" value="UniProtKB-KW"/>
</dbReference>
<dbReference type="Pfam" id="PF04313">
    <property type="entry name" value="HSDR_N"/>
    <property type="match status" value="1"/>
</dbReference>
<proteinExistence type="inferred from homology"/>
<keyword evidence="9 10" id="KW-0238">DNA-binding</keyword>
<dbReference type="InterPro" id="IPR021810">
    <property type="entry name" value="T1RH-like_C"/>
</dbReference>
<comment type="function">
    <text evidence="10">Subunit R is required for both nuclease and ATPase activities, but not for modification.</text>
</comment>
<accession>A0A4R2GTC8</accession>
<comment type="similarity">
    <text evidence="2 10">Belongs to the HsdR family.</text>
</comment>
<keyword evidence="7 10" id="KW-0378">Hydrolase</keyword>
<dbReference type="GO" id="GO:0009035">
    <property type="term" value="F:type I site-specific deoxyribonuclease activity"/>
    <property type="evidence" value="ECO:0007669"/>
    <property type="project" value="UniProtKB-EC"/>
</dbReference>
<keyword evidence="3" id="KW-0540">Nuclease</keyword>
<dbReference type="OrthoDB" id="9758243at2"/>
<evidence type="ECO:0000256" key="8">
    <source>
        <dbReference type="ARBA" id="ARBA00022840"/>
    </source>
</evidence>
<dbReference type="NCBIfam" id="TIGR00348">
    <property type="entry name" value="hsdR"/>
    <property type="match status" value="1"/>
</dbReference>
<name>A0A4R2GTC8_9HYPH</name>
<evidence type="ECO:0000313" key="12">
    <source>
        <dbReference type="EMBL" id="TCO13447.1"/>
    </source>
</evidence>
<gene>
    <name evidence="12" type="ORF">EV666_106160</name>
</gene>
<evidence type="ECO:0000256" key="2">
    <source>
        <dbReference type="ARBA" id="ARBA00008598"/>
    </source>
</evidence>
<feature type="domain" description="Helicase ATP-binding" evidence="11">
    <location>
        <begin position="286"/>
        <end position="468"/>
    </location>
</feature>
<evidence type="ECO:0000256" key="1">
    <source>
        <dbReference type="ARBA" id="ARBA00000851"/>
    </source>
</evidence>
<evidence type="ECO:0000313" key="13">
    <source>
        <dbReference type="Proteomes" id="UP000294881"/>
    </source>
</evidence>
<comment type="caution">
    <text evidence="12">The sequence shown here is derived from an EMBL/GenBank/DDBJ whole genome shotgun (WGS) entry which is preliminary data.</text>
</comment>
<evidence type="ECO:0000256" key="10">
    <source>
        <dbReference type="RuleBase" id="RU364115"/>
    </source>
</evidence>
<dbReference type="PANTHER" id="PTHR30195:SF15">
    <property type="entry name" value="TYPE I RESTRICTION ENZYME HINDI ENDONUCLEASE SUBUNIT"/>
    <property type="match status" value="1"/>
</dbReference>
<dbReference type="Pfam" id="PF11867">
    <property type="entry name" value="T1RH-like_C"/>
    <property type="match status" value="1"/>
</dbReference>
<evidence type="ECO:0000256" key="5">
    <source>
        <dbReference type="ARBA" id="ARBA00022747"/>
    </source>
</evidence>
<dbReference type="InterPro" id="IPR004473">
    <property type="entry name" value="Restrct_endonuc_typeI_HsdR"/>
</dbReference>
<comment type="catalytic activity">
    <reaction evidence="1 10">
        <text>Endonucleolytic cleavage of DNA to give random double-stranded fragments with terminal 5'-phosphates, ATP is simultaneously hydrolyzed.</text>
        <dbReference type="EC" id="3.1.21.3"/>
    </reaction>
</comment>
<comment type="subunit">
    <text evidence="10">The type I restriction/modification system is composed of three polypeptides R, M and S.</text>
</comment>
<evidence type="ECO:0000256" key="9">
    <source>
        <dbReference type="ARBA" id="ARBA00023125"/>
    </source>
</evidence>
<dbReference type="Gene3D" id="3.90.1570.50">
    <property type="match status" value="1"/>
</dbReference>
<protein>
    <recommendedName>
        <fullName evidence="10">Type I restriction enzyme endonuclease subunit</fullName>
        <shortName evidence="10">R protein</shortName>
        <ecNumber evidence="10">3.1.21.3</ecNumber>
    </recommendedName>
</protein>
<keyword evidence="13" id="KW-1185">Reference proteome</keyword>
<keyword evidence="4 10" id="KW-0547">Nucleotide-binding</keyword>
<dbReference type="Proteomes" id="UP000294881">
    <property type="component" value="Unassembled WGS sequence"/>
</dbReference>
<dbReference type="EC" id="3.1.21.3" evidence="10"/>
<dbReference type="CDD" id="cd18030">
    <property type="entry name" value="DEXHc_RE_I_HsdR"/>
    <property type="match status" value="1"/>
</dbReference>
<dbReference type="EMBL" id="SLWL01000006">
    <property type="protein sequence ID" value="TCO13447.1"/>
    <property type="molecule type" value="Genomic_DNA"/>
</dbReference>
<dbReference type="GO" id="GO:0005524">
    <property type="term" value="F:ATP binding"/>
    <property type="evidence" value="ECO:0007669"/>
    <property type="project" value="UniProtKB-KW"/>
</dbReference>
<dbReference type="CDD" id="cd22332">
    <property type="entry name" value="HsdR_N"/>
    <property type="match status" value="1"/>
</dbReference>
<keyword evidence="5 10" id="KW-0680">Restriction system</keyword>
<dbReference type="CDD" id="cd18800">
    <property type="entry name" value="SF2_C_EcoR124I-like"/>
    <property type="match status" value="1"/>
</dbReference>
<dbReference type="AlphaFoldDB" id="A0A4R2GTC8"/>